<dbReference type="EMBL" id="JABEBT010000062">
    <property type="protein sequence ID" value="KAF7634199.1"/>
    <property type="molecule type" value="Genomic_DNA"/>
</dbReference>
<comment type="caution">
    <text evidence="2">The sequence shown here is derived from an EMBL/GenBank/DDBJ whole genome shotgun (WGS) entry which is preliminary data.</text>
</comment>
<reference evidence="2" key="1">
    <citation type="journal article" date="2020" name="Ecol. Evol.">
        <title>Genome structure and content of the rice root-knot nematode (Meloidogyne graminicola).</title>
        <authorList>
            <person name="Phan N.T."/>
            <person name="Danchin E.G.J."/>
            <person name="Klopp C."/>
            <person name="Perfus-Barbeoch L."/>
            <person name="Kozlowski D.K."/>
            <person name="Koutsovoulos G.D."/>
            <person name="Lopez-Roques C."/>
            <person name="Bouchez O."/>
            <person name="Zahm M."/>
            <person name="Besnard G."/>
            <person name="Bellafiore S."/>
        </authorList>
    </citation>
    <scope>NUCLEOTIDE SEQUENCE</scope>
    <source>
        <strain evidence="2">VN-18</strain>
    </source>
</reference>
<organism evidence="2 3">
    <name type="scientific">Meloidogyne graminicola</name>
    <dbReference type="NCBI Taxonomy" id="189291"/>
    <lineage>
        <taxon>Eukaryota</taxon>
        <taxon>Metazoa</taxon>
        <taxon>Ecdysozoa</taxon>
        <taxon>Nematoda</taxon>
        <taxon>Chromadorea</taxon>
        <taxon>Rhabditida</taxon>
        <taxon>Tylenchina</taxon>
        <taxon>Tylenchomorpha</taxon>
        <taxon>Tylenchoidea</taxon>
        <taxon>Meloidogynidae</taxon>
        <taxon>Meloidogyninae</taxon>
        <taxon>Meloidogyne</taxon>
    </lineage>
</organism>
<evidence type="ECO:0008006" key="4">
    <source>
        <dbReference type="Google" id="ProtNLM"/>
    </source>
</evidence>
<feature type="signal peptide" evidence="1">
    <location>
        <begin position="1"/>
        <end position="21"/>
    </location>
</feature>
<evidence type="ECO:0000313" key="2">
    <source>
        <dbReference type="EMBL" id="KAF7634199.1"/>
    </source>
</evidence>
<dbReference type="Proteomes" id="UP000605970">
    <property type="component" value="Unassembled WGS sequence"/>
</dbReference>
<keyword evidence="3" id="KW-1185">Reference proteome</keyword>
<keyword evidence="1" id="KW-0732">Signal</keyword>
<dbReference type="AlphaFoldDB" id="A0A8S9ZLB8"/>
<gene>
    <name evidence="2" type="ORF">Mgra_00006377</name>
</gene>
<dbReference type="OrthoDB" id="5863604at2759"/>
<feature type="chain" id="PRO_5035881750" description="C-type lectin domain-containing protein" evidence="1">
    <location>
        <begin position="22"/>
        <end position="143"/>
    </location>
</feature>
<sequence length="143" mass="16877">MLKINLIFLFIQFILFFNIKATPINDKNNEIISENKFLNEIKLDKKYSKEVNRAVCYDSNLAKFINNGLYYYPHKMGDLSNYILNQIKSYRYSGYWFVHAALISGQTQGIHWQSSATGDIFLPSSRHGCKYIYLINIIRKKFR</sequence>
<evidence type="ECO:0000313" key="3">
    <source>
        <dbReference type="Proteomes" id="UP000605970"/>
    </source>
</evidence>
<accession>A0A8S9ZLB8</accession>
<evidence type="ECO:0000256" key="1">
    <source>
        <dbReference type="SAM" id="SignalP"/>
    </source>
</evidence>
<proteinExistence type="predicted"/>
<name>A0A8S9ZLB8_9BILA</name>
<protein>
    <recommendedName>
        <fullName evidence="4">C-type lectin domain-containing protein</fullName>
    </recommendedName>
</protein>